<evidence type="ECO:0000256" key="4">
    <source>
        <dbReference type="ARBA" id="ARBA00022741"/>
    </source>
</evidence>
<dbReference type="Pfam" id="PF00005">
    <property type="entry name" value="ABC_tran"/>
    <property type="match status" value="1"/>
</dbReference>
<dbReference type="SMART" id="SM00382">
    <property type="entry name" value="AAA"/>
    <property type="match status" value="1"/>
</dbReference>
<dbReference type="EMBL" id="WNJO01000002">
    <property type="protein sequence ID" value="MTV81626.1"/>
    <property type="molecule type" value="Genomic_DNA"/>
</dbReference>
<organism evidence="8 9">
    <name type="scientific">Secundilactobacillus folii</name>
    <dbReference type="NCBI Taxonomy" id="2678357"/>
    <lineage>
        <taxon>Bacteria</taxon>
        <taxon>Bacillati</taxon>
        <taxon>Bacillota</taxon>
        <taxon>Bacilli</taxon>
        <taxon>Lactobacillales</taxon>
        <taxon>Lactobacillaceae</taxon>
        <taxon>Secundilactobacillus</taxon>
    </lineage>
</organism>
<dbReference type="InterPro" id="IPR003439">
    <property type="entry name" value="ABC_transporter-like_ATP-bd"/>
</dbReference>
<dbReference type="AlphaFoldDB" id="A0A7X2XU30"/>
<keyword evidence="6" id="KW-0472">Membrane</keyword>
<dbReference type="InterPro" id="IPR003593">
    <property type="entry name" value="AAA+_ATPase"/>
</dbReference>
<accession>A0A7X2XU30</accession>
<gene>
    <name evidence="8" type="ORF">GM612_03015</name>
</gene>
<dbReference type="InterPro" id="IPR027417">
    <property type="entry name" value="P-loop_NTPase"/>
</dbReference>
<sequence>MINISNIHKSFGNQTVLSGIDLHARTGDVVTLIGPSGTGKTTLLKCINLLETPDQGEIEIDHVKIKIPITNTNEILTLRRKTAMVFQQYNLFRNQTVIQNIVQPQVLVKKTDKHTARDRAEKFLKEVGMQDYYRYYPAQLSGGQQQRVSIARALALDPKVILFDEPTSALDPELSKDVLEAIRKVADLGITIILATHEMQFAEEISDQVIFMEKGQIVESGSPKQIFYNPQNDRTREFLKNYVVRAPRLSTLPTENKKQFRVV</sequence>
<dbReference type="RefSeq" id="WP_155430899.1">
    <property type="nucleotide sequence ID" value="NZ_WNJO01000002.1"/>
</dbReference>
<dbReference type="GO" id="GO:0015424">
    <property type="term" value="F:ABC-type amino acid transporter activity"/>
    <property type="evidence" value="ECO:0007669"/>
    <property type="project" value="InterPro"/>
</dbReference>
<evidence type="ECO:0000313" key="9">
    <source>
        <dbReference type="Proteomes" id="UP000466388"/>
    </source>
</evidence>
<evidence type="ECO:0000256" key="3">
    <source>
        <dbReference type="ARBA" id="ARBA00022475"/>
    </source>
</evidence>
<dbReference type="Gene3D" id="3.40.50.300">
    <property type="entry name" value="P-loop containing nucleotide triphosphate hydrolases"/>
    <property type="match status" value="1"/>
</dbReference>
<comment type="subcellular location">
    <subcellularLocation>
        <location evidence="1">Cell membrane</location>
        <topology evidence="1">Peripheral membrane protein</topology>
    </subcellularLocation>
</comment>
<dbReference type="PROSITE" id="PS00211">
    <property type="entry name" value="ABC_TRANSPORTER_1"/>
    <property type="match status" value="1"/>
</dbReference>
<dbReference type="GO" id="GO:0016887">
    <property type="term" value="F:ATP hydrolysis activity"/>
    <property type="evidence" value="ECO:0007669"/>
    <property type="project" value="InterPro"/>
</dbReference>
<keyword evidence="2" id="KW-0813">Transport</keyword>
<dbReference type="InterPro" id="IPR017871">
    <property type="entry name" value="ABC_transporter-like_CS"/>
</dbReference>
<reference evidence="8 9" key="1">
    <citation type="submission" date="2019-11" db="EMBL/GenBank/DDBJ databases">
        <title>Lactobacillus sp. nov. CRM56-3, isolated from fermented tea leaves.</title>
        <authorList>
            <person name="Phuengjayaem S."/>
            <person name="Tanasupawat S."/>
        </authorList>
    </citation>
    <scope>NUCLEOTIDE SEQUENCE [LARGE SCALE GENOMIC DNA]</scope>
    <source>
        <strain evidence="8 9">CRM56-3</strain>
    </source>
</reference>
<dbReference type="InterPro" id="IPR050086">
    <property type="entry name" value="MetN_ABC_transporter-like"/>
</dbReference>
<evidence type="ECO:0000256" key="1">
    <source>
        <dbReference type="ARBA" id="ARBA00004202"/>
    </source>
</evidence>
<dbReference type="GO" id="GO:0005886">
    <property type="term" value="C:plasma membrane"/>
    <property type="evidence" value="ECO:0007669"/>
    <property type="project" value="UniProtKB-SubCell"/>
</dbReference>
<keyword evidence="3" id="KW-1003">Cell membrane</keyword>
<proteinExistence type="predicted"/>
<evidence type="ECO:0000313" key="8">
    <source>
        <dbReference type="EMBL" id="MTV81626.1"/>
    </source>
</evidence>
<dbReference type="PROSITE" id="PS50893">
    <property type="entry name" value="ABC_TRANSPORTER_2"/>
    <property type="match status" value="1"/>
</dbReference>
<dbReference type="GO" id="GO:0005524">
    <property type="term" value="F:ATP binding"/>
    <property type="evidence" value="ECO:0007669"/>
    <property type="project" value="UniProtKB-KW"/>
</dbReference>
<dbReference type="PIRSF" id="PIRSF039085">
    <property type="entry name" value="ABC_ATPase_HisP"/>
    <property type="match status" value="1"/>
</dbReference>
<dbReference type="SUPFAM" id="SSF52540">
    <property type="entry name" value="P-loop containing nucleoside triphosphate hydrolases"/>
    <property type="match status" value="1"/>
</dbReference>
<dbReference type="InterPro" id="IPR030679">
    <property type="entry name" value="ABC_ATPase_HisP-typ"/>
</dbReference>
<keyword evidence="4" id="KW-0547">Nucleotide-binding</keyword>
<evidence type="ECO:0000256" key="5">
    <source>
        <dbReference type="ARBA" id="ARBA00022840"/>
    </source>
</evidence>
<comment type="caution">
    <text evidence="8">The sequence shown here is derived from an EMBL/GenBank/DDBJ whole genome shotgun (WGS) entry which is preliminary data.</text>
</comment>
<name>A0A7X2XU30_9LACO</name>
<keyword evidence="9" id="KW-1185">Reference proteome</keyword>
<feature type="domain" description="ABC transporter" evidence="7">
    <location>
        <begin position="2"/>
        <end position="239"/>
    </location>
</feature>
<evidence type="ECO:0000256" key="6">
    <source>
        <dbReference type="ARBA" id="ARBA00023136"/>
    </source>
</evidence>
<evidence type="ECO:0000259" key="7">
    <source>
        <dbReference type="PROSITE" id="PS50893"/>
    </source>
</evidence>
<protein>
    <submittedName>
        <fullName evidence="8">ATP-binding cassette domain-containing protein</fullName>
    </submittedName>
</protein>
<dbReference type="PANTHER" id="PTHR43166:SF35">
    <property type="entry name" value="L-CYSTINE IMPORT ATP-BINDING PROTEIN TCYN"/>
    <property type="match status" value="1"/>
</dbReference>
<evidence type="ECO:0000256" key="2">
    <source>
        <dbReference type="ARBA" id="ARBA00022448"/>
    </source>
</evidence>
<keyword evidence="5 8" id="KW-0067">ATP-binding</keyword>
<dbReference type="PANTHER" id="PTHR43166">
    <property type="entry name" value="AMINO ACID IMPORT ATP-BINDING PROTEIN"/>
    <property type="match status" value="1"/>
</dbReference>
<dbReference type="Proteomes" id="UP000466388">
    <property type="component" value="Unassembled WGS sequence"/>
</dbReference>